<reference evidence="1 2" key="1">
    <citation type="journal article" date="2018" name="G3 (Bethesda)">
        <title>Phylogenetic and Phylogenomic Definition of Rhizopus Species.</title>
        <authorList>
            <person name="Gryganskyi A.P."/>
            <person name="Golan J."/>
            <person name="Dolatabadi S."/>
            <person name="Mondo S."/>
            <person name="Robb S."/>
            <person name="Idnurm A."/>
            <person name="Muszewska A."/>
            <person name="Steczkiewicz K."/>
            <person name="Masonjones S."/>
            <person name="Liao H.L."/>
            <person name="Gajdeczka M.T."/>
            <person name="Anike F."/>
            <person name="Vuek A."/>
            <person name="Anishchenko I.M."/>
            <person name="Voigt K."/>
            <person name="de Hoog G.S."/>
            <person name="Smith M.E."/>
            <person name="Heitman J."/>
            <person name="Vilgalys R."/>
            <person name="Stajich J.E."/>
        </authorList>
    </citation>
    <scope>NUCLEOTIDE SEQUENCE [LARGE SCALE GENOMIC DNA]</scope>
    <source>
        <strain evidence="1 2">LSU 92-RS-03</strain>
    </source>
</reference>
<dbReference type="OrthoDB" id="2421456at2759"/>
<sequence length="222" mass="25208">ASILDILLKDLNLDLLDGETTCKASKSIAKDHENIYGNNIPLNRGFGRRIDLLLSTRNIELSTNEWKRKKVSQEQCLIQQAENIRMNKAILSKLLELPLSEDDSKNVYTLGMDWVGPRGYMFAVKKIDDIYIAKHINNLSVPEYLHQLPSFIATLKNLYTWKNHHSNLQNTILTGMTAKEDDEFFSSIVNGIDDASRASKELSPNVYLTPTKVKKTQLSLSK</sequence>
<organism evidence="1 2">
    <name type="scientific">Rhizopus stolonifer</name>
    <name type="common">Rhizopus nigricans</name>
    <dbReference type="NCBI Taxonomy" id="4846"/>
    <lineage>
        <taxon>Eukaryota</taxon>
        <taxon>Fungi</taxon>
        <taxon>Fungi incertae sedis</taxon>
        <taxon>Mucoromycota</taxon>
        <taxon>Mucoromycotina</taxon>
        <taxon>Mucoromycetes</taxon>
        <taxon>Mucorales</taxon>
        <taxon>Mucorineae</taxon>
        <taxon>Rhizopodaceae</taxon>
        <taxon>Rhizopus</taxon>
    </lineage>
</organism>
<gene>
    <name evidence="1" type="ORF">CU098_000444</name>
</gene>
<dbReference type="EMBL" id="PJQM01005253">
    <property type="protein sequence ID" value="RCH82053.1"/>
    <property type="molecule type" value="Genomic_DNA"/>
</dbReference>
<feature type="non-terminal residue" evidence="1">
    <location>
        <position position="1"/>
    </location>
</feature>
<proteinExistence type="predicted"/>
<evidence type="ECO:0000313" key="1">
    <source>
        <dbReference type="EMBL" id="RCH82053.1"/>
    </source>
</evidence>
<dbReference type="Proteomes" id="UP000253551">
    <property type="component" value="Unassembled WGS sequence"/>
</dbReference>
<dbReference type="AlphaFoldDB" id="A0A367IWI0"/>
<accession>A0A367IWI0</accession>
<keyword evidence="2" id="KW-1185">Reference proteome</keyword>
<protein>
    <submittedName>
        <fullName evidence="1">Uncharacterized protein</fullName>
    </submittedName>
</protein>
<comment type="caution">
    <text evidence="1">The sequence shown here is derived from an EMBL/GenBank/DDBJ whole genome shotgun (WGS) entry which is preliminary data.</text>
</comment>
<name>A0A367IWI0_RHIST</name>
<evidence type="ECO:0000313" key="2">
    <source>
        <dbReference type="Proteomes" id="UP000253551"/>
    </source>
</evidence>